<sequence>MAGATEAAFQAGAGVGADTVNVLVTSVGCSLAVIWLVWLVISAFRGWTTGRVSEFTLFWSLIRGAMVLVILLWLLL</sequence>
<keyword evidence="1" id="KW-1133">Transmembrane helix</keyword>
<dbReference type="AlphaFoldDB" id="A0AB74UFX2"/>
<evidence type="ECO:0000313" key="2">
    <source>
        <dbReference type="EMBL" id="XCJ80042.1"/>
    </source>
</evidence>
<evidence type="ECO:0000256" key="1">
    <source>
        <dbReference type="SAM" id="Phobius"/>
    </source>
</evidence>
<dbReference type="Pfam" id="PF11660">
    <property type="entry name" value="DUF3262"/>
    <property type="match status" value="1"/>
</dbReference>
<protein>
    <submittedName>
        <fullName evidence="2">TIGR03758 family integrating conjugative element protein</fullName>
    </submittedName>
</protein>
<gene>
    <name evidence="2" type="ORF">ABV408_02415</name>
</gene>
<feature type="transmembrane region" description="Helical" evidence="1">
    <location>
        <begin position="22"/>
        <end position="44"/>
    </location>
</feature>
<dbReference type="NCBIfam" id="TIGR03758">
    <property type="entry name" value="conj_TIGR03758"/>
    <property type="match status" value="1"/>
</dbReference>
<reference evidence="2" key="1">
    <citation type="submission" date="2024-06" db="EMBL/GenBank/DDBJ databases">
        <title>Complete genome of Salinicola endophyticus HNIBRBA4755.</title>
        <authorList>
            <person name="Shin S.Y."/>
            <person name="Kang H."/>
            <person name="Song J."/>
        </authorList>
    </citation>
    <scope>NUCLEOTIDE SEQUENCE</scope>
    <source>
        <strain evidence="2">HNIBRBA4755</strain>
    </source>
</reference>
<dbReference type="InterPro" id="IPR021676">
    <property type="entry name" value="DUF3262"/>
</dbReference>
<dbReference type="RefSeq" id="WP_353980892.1">
    <property type="nucleotide sequence ID" value="NZ_CP159578.1"/>
</dbReference>
<keyword evidence="1" id="KW-0812">Transmembrane</keyword>
<proteinExistence type="predicted"/>
<organism evidence="2">
    <name type="scientific">Salinicola endophyticus</name>
    <dbReference type="NCBI Taxonomy" id="1949083"/>
    <lineage>
        <taxon>Bacteria</taxon>
        <taxon>Pseudomonadati</taxon>
        <taxon>Pseudomonadota</taxon>
        <taxon>Gammaproteobacteria</taxon>
        <taxon>Oceanospirillales</taxon>
        <taxon>Halomonadaceae</taxon>
        <taxon>Salinicola</taxon>
    </lineage>
</organism>
<keyword evidence="1" id="KW-0472">Membrane</keyword>
<feature type="transmembrane region" description="Helical" evidence="1">
    <location>
        <begin position="56"/>
        <end position="75"/>
    </location>
</feature>
<accession>A0AB74UFX2</accession>
<dbReference type="EMBL" id="CP159578">
    <property type="protein sequence ID" value="XCJ80042.1"/>
    <property type="molecule type" value="Genomic_DNA"/>
</dbReference>
<name>A0AB74UFX2_9GAMM</name>